<name>A0ACC2NJ60_9HYME</name>
<evidence type="ECO:0000313" key="2">
    <source>
        <dbReference type="Proteomes" id="UP001239111"/>
    </source>
</evidence>
<sequence>MKVIQQPSSEVVKLLQEKLNHFKRHYFIDKQQSQTFRGMRVNVNETTVIVQVDFAEEFSLKMQDEAQSSYFDQKYAVLFTCCICLKGSTECIVVLSDYQSEDKFAVSYYMMLILLYIKEKHPEINFAEVFSDGAGSQFKNKFTQLNVVYAPEDFRMMVNWNFSCTSHGKVAVDGVGTVVKQSLWSAIESRKYNFQNARDCHNYATEKISGVKTFYAEEDRILAHKEILEERWEKTRPIPHIKSMHSLEFSRPNLLKLRVYRNSNNYKQHSVLKVPPKSAGRLRVLDVYTDSEDDDPAGVSDEILSAEACNSKLAQPTIRLEDLTQGSFVLLQCDRSDRRMKRPSFRVGIYKGDSSTEKHVDISSLAAVNSTKRLFQRTSRIPIVRLDEIIKVLSQPESIEKRNRVLYQLDADVI</sequence>
<accession>A0ACC2NJ60</accession>
<proteinExistence type="predicted"/>
<protein>
    <submittedName>
        <fullName evidence="1">Uncharacterized protein</fullName>
    </submittedName>
</protein>
<evidence type="ECO:0000313" key="1">
    <source>
        <dbReference type="EMBL" id="KAJ8671289.1"/>
    </source>
</evidence>
<comment type="caution">
    <text evidence="1">The sequence shown here is derived from an EMBL/GenBank/DDBJ whole genome shotgun (WGS) entry which is preliminary data.</text>
</comment>
<organism evidence="1 2">
    <name type="scientific">Eretmocerus hayati</name>
    <dbReference type="NCBI Taxonomy" id="131215"/>
    <lineage>
        <taxon>Eukaryota</taxon>
        <taxon>Metazoa</taxon>
        <taxon>Ecdysozoa</taxon>
        <taxon>Arthropoda</taxon>
        <taxon>Hexapoda</taxon>
        <taxon>Insecta</taxon>
        <taxon>Pterygota</taxon>
        <taxon>Neoptera</taxon>
        <taxon>Endopterygota</taxon>
        <taxon>Hymenoptera</taxon>
        <taxon>Apocrita</taxon>
        <taxon>Proctotrupomorpha</taxon>
        <taxon>Chalcidoidea</taxon>
        <taxon>Aphelinidae</taxon>
        <taxon>Aphelininae</taxon>
        <taxon>Eretmocerus</taxon>
    </lineage>
</organism>
<dbReference type="EMBL" id="CM056743">
    <property type="protein sequence ID" value="KAJ8671289.1"/>
    <property type="molecule type" value="Genomic_DNA"/>
</dbReference>
<keyword evidence="2" id="KW-1185">Reference proteome</keyword>
<gene>
    <name evidence="1" type="ORF">QAD02_002548</name>
</gene>
<dbReference type="Proteomes" id="UP001239111">
    <property type="component" value="Chromosome 3"/>
</dbReference>
<reference evidence="1" key="1">
    <citation type="submission" date="2023-04" db="EMBL/GenBank/DDBJ databases">
        <title>A chromosome-level genome assembly of the parasitoid wasp Eretmocerus hayati.</title>
        <authorList>
            <person name="Zhong Y."/>
            <person name="Liu S."/>
            <person name="Liu Y."/>
        </authorList>
    </citation>
    <scope>NUCLEOTIDE SEQUENCE</scope>
    <source>
        <strain evidence="1">ZJU_SS_LIU_2023</strain>
    </source>
</reference>